<dbReference type="EMBL" id="LNAL01000008">
    <property type="protein sequence ID" value="KUG05832.1"/>
    <property type="molecule type" value="Genomic_DNA"/>
</dbReference>
<dbReference type="InterPro" id="IPR026444">
    <property type="entry name" value="Secre_tail"/>
</dbReference>
<dbReference type="Proteomes" id="UP000054223">
    <property type="component" value="Unassembled WGS sequence"/>
</dbReference>
<name>A0A9X0HH79_SOLP1</name>
<dbReference type="AlphaFoldDB" id="A0A9X0HH79"/>
<proteinExistence type="predicted"/>
<sequence>MREIFTKKLLLLVSLVALITPFSATAGDTLVIARNFYHVDHKSRLILVNQKPEAINREYSDVKSHLSLDGVYIFTQGVPEVESNTSYEVTRENELYQLYFTQLPVVRISTRNKIVDSPSVYAQFSLDEADGKSVNSFLKIEIRGNFSQTFPKKSYELSFVNDTLAGESRDMSLLGLRNDNKYNLQAMYNEPLRIRSKTSNELWQEIHQIYYKNLEPEAKNGIDMKFVEVFLNDEYKGIYTLSERVDRKQLKLKKYNNAITGELYKGEAWDGAVTFTLLPPYDNNSEIWGGFEYKHPEEKIDWKNIYDFVDFVKNSSNQEFNSTYQKKFHLGNAVDYFIFLNLSRAGDNTGKNIYIAKYKQGEPYYYVPWDLDGVFGTDWMGLDQPTTTDVLSNGFYDRLLQDCSSTGFRDALRTRWTELRTTVITEDNIMAKFRANHDYLLANNVFEREKRTWVDFEQTPEQFTYINTWLKARLAFLDTEFNRSCITLANKPIKQSETLKLYPNPANDYLNIDTDAARSYELSIRDLSGREVLRSALQGKQHKLSIAHLKKGVYVVTLQNAAEVRTQKLVIN</sequence>
<evidence type="ECO:0000313" key="4">
    <source>
        <dbReference type="Proteomes" id="UP000054223"/>
    </source>
</evidence>
<comment type="caution">
    <text evidence="3">The sequence shown here is derived from an EMBL/GenBank/DDBJ whole genome shotgun (WGS) entry which is preliminary data.</text>
</comment>
<dbReference type="OrthoDB" id="9803752at2"/>
<keyword evidence="1" id="KW-0732">Signal</keyword>
<dbReference type="NCBIfam" id="TIGR04183">
    <property type="entry name" value="Por_Secre_tail"/>
    <property type="match status" value="1"/>
</dbReference>
<dbReference type="Pfam" id="PF08757">
    <property type="entry name" value="CotH"/>
    <property type="match status" value="1"/>
</dbReference>
<gene>
    <name evidence="3" type="ORF">ASU33_00125</name>
</gene>
<feature type="signal peptide" evidence="1">
    <location>
        <begin position="1"/>
        <end position="26"/>
    </location>
</feature>
<dbReference type="RefSeq" id="WP_059071526.1">
    <property type="nucleotide sequence ID" value="NZ_LNAL01000008.1"/>
</dbReference>
<evidence type="ECO:0000259" key="2">
    <source>
        <dbReference type="Pfam" id="PF18962"/>
    </source>
</evidence>
<organism evidence="3 4">
    <name type="scientific">Solirubrum puertoriconensis</name>
    <dbReference type="NCBI Taxonomy" id="1751427"/>
    <lineage>
        <taxon>Bacteria</taxon>
        <taxon>Pseudomonadati</taxon>
        <taxon>Bacteroidota</taxon>
        <taxon>Cytophagia</taxon>
        <taxon>Cytophagales</taxon>
    </lineage>
</organism>
<dbReference type="InterPro" id="IPR014867">
    <property type="entry name" value="Spore_coat_CotH_CotH2/3/7"/>
</dbReference>
<protein>
    <recommendedName>
        <fullName evidence="2">Secretion system C-terminal sorting domain-containing protein</fullName>
    </recommendedName>
</protein>
<dbReference type="Pfam" id="PF18962">
    <property type="entry name" value="Por_Secre_tail"/>
    <property type="match status" value="1"/>
</dbReference>
<dbReference type="PANTHER" id="PTHR40050">
    <property type="entry name" value="INNER SPORE COAT PROTEIN H"/>
    <property type="match status" value="1"/>
</dbReference>
<feature type="chain" id="PRO_5040993667" description="Secretion system C-terminal sorting domain-containing protein" evidence="1">
    <location>
        <begin position="27"/>
        <end position="572"/>
    </location>
</feature>
<keyword evidence="4" id="KW-1185">Reference proteome</keyword>
<accession>A0A9X0HH79</accession>
<reference evidence="3 4" key="1">
    <citation type="submission" date="2015-11" db="EMBL/GenBank/DDBJ databases">
        <title>Solirubrum puertoriconensis gen. nov. an environmental bacteria isolated in Puerto Rico.</title>
        <authorList>
            <person name="Cuebas-Irizarry M.F."/>
            <person name="Montalvo-Rodriguez R."/>
        </authorList>
    </citation>
    <scope>NUCLEOTIDE SEQUENCE [LARGE SCALE GENOMIC DNA]</scope>
    <source>
        <strain evidence="3 4">MC1A</strain>
    </source>
</reference>
<evidence type="ECO:0000256" key="1">
    <source>
        <dbReference type="SAM" id="SignalP"/>
    </source>
</evidence>
<feature type="domain" description="Secretion system C-terminal sorting" evidence="2">
    <location>
        <begin position="501"/>
        <end position="571"/>
    </location>
</feature>
<evidence type="ECO:0000313" key="3">
    <source>
        <dbReference type="EMBL" id="KUG05832.1"/>
    </source>
</evidence>
<dbReference type="PANTHER" id="PTHR40050:SF1">
    <property type="entry name" value="INNER SPORE COAT PROTEIN H"/>
    <property type="match status" value="1"/>
</dbReference>